<dbReference type="InterPro" id="IPR007627">
    <property type="entry name" value="RNA_pol_sigma70_r2"/>
</dbReference>
<dbReference type="SUPFAM" id="SSF88946">
    <property type="entry name" value="Sigma2 domain of RNA polymerase sigma factors"/>
    <property type="match status" value="1"/>
</dbReference>
<evidence type="ECO:0000256" key="4">
    <source>
        <dbReference type="ARBA" id="ARBA00023125"/>
    </source>
</evidence>
<organism evidence="6 7">
    <name type="scientific">Capsulimonas corticalis</name>
    <dbReference type="NCBI Taxonomy" id="2219043"/>
    <lineage>
        <taxon>Bacteria</taxon>
        <taxon>Bacillati</taxon>
        <taxon>Armatimonadota</taxon>
        <taxon>Armatimonadia</taxon>
        <taxon>Capsulimonadales</taxon>
        <taxon>Capsulimonadaceae</taxon>
        <taxon>Capsulimonas</taxon>
    </lineage>
</organism>
<dbReference type="KEGG" id="ccot:CCAX7_004490"/>
<dbReference type="Pfam" id="PF04542">
    <property type="entry name" value="Sigma70_r2"/>
    <property type="match status" value="1"/>
</dbReference>
<dbReference type="GO" id="GO:0016987">
    <property type="term" value="F:sigma factor activity"/>
    <property type="evidence" value="ECO:0007669"/>
    <property type="project" value="UniProtKB-KW"/>
</dbReference>
<dbReference type="Gene3D" id="1.10.10.10">
    <property type="entry name" value="Winged helix-like DNA-binding domain superfamily/Winged helix DNA-binding domain"/>
    <property type="match status" value="1"/>
</dbReference>
<dbReference type="EMBL" id="AP025739">
    <property type="protein sequence ID" value="BDI28398.1"/>
    <property type="molecule type" value="Genomic_DNA"/>
</dbReference>
<dbReference type="InterPro" id="IPR039425">
    <property type="entry name" value="RNA_pol_sigma-70-like"/>
</dbReference>
<dbReference type="GO" id="GO:0006352">
    <property type="term" value="P:DNA-templated transcription initiation"/>
    <property type="evidence" value="ECO:0007669"/>
    <property type="project" value="InterPro"/>
</dbReference>
<evidence type="ECO:0000256" key="1">
    <source>
        <dbReference type="ARBA" id="ARBA00010641"/>
    </source>
</evidence>
<dbReference type="Gene3D" id="1.10.1740.10">
    <property type="match status" value="1"/>
</dbReference>
<dbReference type="InterPro" id="IPR036388">
    <property type="entry name" value="WH-like_DNA-bd_sf"/>
</dbReference>
<dbReference type="RefSeq" id="WP_119323856.1">
    <property type="nucleotide sequence ID" value="NZ_AP025739.1"/>
</dbReference>
<dbReference type="NCBIfam" id="TIGR02937">
    <property type="entry name" value="sigma70-ECF"/>
    <property type="match status" value="1"/>
</dbReference>
<comment type="similarity">
    <text evidence="1">Belongs to the sigma-70 factor family. ECF subfamily.</text>
</comment>
<keyword evidence="5" id="KW-0804">Transcription</keyword>
<dbReference type="AlphaFoldDB" id="A0A402D305"/>
<dbReference type="InterPro" id="IPR014284">
    <property type="entry name" value="RNA_pol_sigma-70_dom"/>
</dbReference>
<dbReference type="SUPFAM" id="SSF88659">
    <property type="entry name" value="Sigma3 and sigma4 domains of RNA polymerase sigma factors"/>
    <property type="match status" value="1"/>
</dbReference>
<dbReference type="Pfam" id="PF08281">
    <property type="entry name" value="Sigma70_r4_2"/>
    <property type="match status" value="1"/>
</dbReference>
<protein>
    <submittedName>
        <fullName evidence="6">Uncharacterized protein</fullName>
    </submittedName>
</protein>
<name>A0A402D305_9BACT</name>
<dbReference type="InterPro" id="IPR013324">
    <property type="entry name" value="RNA_pol_sigma_r3/r4-like"/>
</dbReference>
<evidence type="ECO:0000256" key="3">
    <source>
        <dbReference type="ARBA" id="ARBA00023082"/>
    </source>
</evidence>
<accession>A0A402D305</accession>
<evidence type="ECO:0000256" key="5">
    <source>
        <dbReference type="ARBA" id="ARBA00023163"/>
    </source>
</evidence>
<keyword evidence="7" id="KW-1185">Reference proteome</keyword>
<dbReference type="OrthoDB" id="9803470at2"/>
<dbReference type="InterPro" id="IPR013249">
    <property type="entry name" value="RNA_pol_sigma70_r4_t2"/>
</dbReference>
<dbReference type="PANTHER" id="PTHR43133:SF8">
    <property type="entry name" value="RNA POLYMERASE SIGMA FACTOR HI_1459-RELATED"/>
    <property type="match status" value="1"/>
</dbReference>
<sequence length="198" mass="23139">MTNSDDKLMERIQERDEAAFDQIVQRYQDALRRHLLRTVRDEDAAGDLLQEVFLRIWTRADQWDGRGGVKPWLFRMATNLALNQLRSVRRRRETTLEPPPTADDDRGRPADWVADAAETPDEAVQRAESVRRLYGMVDQLSEEKREVWTLVYEDEMGMAGAAEKLGIPTGTVKSRLYHARQQLAREWNELVKEWEDIE</sequence>
<dbReference type="GO" id="GO:0003677">
    <property type="term" value="F:DNA binding"/>
    <property type="evidence" value="ECO:0007669"/>
    <property type="project" value="UniProtKB-KW"/>
</dbReference>
<proteinExistence type="inferred from homology"/>
<dbReference type="Proteomes" id="UP000287394">
    <property type="component" value="Chromosome"/>
</dbReference>
<evidence type="ECO:0000256" key="2">
    <source>
        <dbReference type="ARBA" id="ARBA00023015"/>
    </source>
</evidence>
<gene>
    <name evidence="6" type="ORF">CCAX7_004490</name>
</gene>
<keyword evidence="2" id="KW-0805">Transcription regulation</keyword>
<keyword evidence="4" id="KW-0238">DNA-binding</keyword>
<evidence type="ECO:0000313" key="6">
    <source>
        <dbReference type="EMBL" id="BDI28398.1"/>
    </source>
</evidence>
<dbReference type="InterPro" id="IPR013325">
    <property type="entry name" value="RNA_pol_sigma_r2"/>
</dbReference>
<reference evidence="6 7" key="1">
    <citation type="journal article" date="2019" name="Int. J. Syst. Evol. Microbiol.">
        <title>Capsulimonas corticalis gen. nov., sp. nov., an aerobic capsulated bacterium, of a novel bacterial order, Capsulimonadales ord. nov., of the class Armatimonadia of the phylum Armatimonadetes.</title>
        <authorList>
            <person name="Li J."/>
            <person name="Kudo C."/>
            <person name="Tonouchi A."/>
        </authorList>
    </citation>
    <scope>NUCLEOTIDE SEQUENCE [LARGE SCALE GENOMIC DNA]</scope>
    <source>
        <strain evidence="6 7">AX-7</strain>
    </source>
</reference>
<keyword evidence="3" id="KW-0731">Sigma factor</keyword>
<evidence type="ECO:0000313" key="7">
    <source>
        <dbReference type="Proteomes" id="UP000287394"/>
    </source>
</evidence>
<dbReference type="PANTHER" id="PTHR43133">
    <property type="entry name" value="RNA POLYMERASE ECF-TYPE SIGMA FACTO"/>
    <property type="match status" value="1"/>
</dbReference>